<keyword evidence="3 4" id="KW-0732">Signal</keyword>
<dbReference type="PANTHER" id="PTHR39192">
    <property type="entry name" value="IRON UPTAKE SYSTEM COMPONENT EFEO"/>
    <property type="match status" value="1"/>
</dbReference>
<organism evidence="6 7">
    <name type="scientific">Undibacter mobilis</name>
    <dbReference type="NCBI Taxonomy" id="2292256"/>
    <lineage>
        <taxon>Bacteria</taxon>
        <taxon>Pseudomonadati</taxon>
        <taxon>Pseudomonadota</taxon>
        <taxon>Alphaproteobacteria</taxon>
        <taxon>Hyphomicrobiales</taxon>
        <taxon>Nitrobacteraceae</taxon>
        <taxon>Undibacter</taxon>
    </lineage>
</organism>
<proteinExistence type="inferred from homology"/>
<name>A0A371B9P5_9BRAD</name>
<feature type="chain" id="PRO_5016910155" evidence="4">
    <location>
        <begin position="31"/>
        <end position="276"/>
    </location>
</feature>
<dbReference type="GO" id="GO:0030313">
    <property type="term" value="C:cell envelope"/>
    <property type="evidence" value="ECO:0007669"/>
    <property type="project" value="UniProtKB-SubCell"/>
</dbReference>
<comment type="similarity">
    <text evidence="2">Belongs to the EfeM/EfeO family.</text>
</comment>
<comment type="caution">
    <text evidence="6">The sequence shown here is derived from an EMBL/GenBank/DDBJ whole genome shotgun (WGS) entry which is preliminary data.</text>
</comment>
<accession>A0A371B9P5</accession>
<dbReference type="OrthoDB" id="7348379at2"/>
<dbReference type="InterPro" id="IPR038352">
    <property type="entry name" value="Imelysin_sf"/>
</dbReference>
<dbReference type="AlphaFoldDB" id="A0A371B9P5"/>
<reference evidence="7" key="1">
    <citation type="submission" date="2018-08" db="EMBL/GenBank/DDBJ databases">
        <authorList>
            <person name="Kim S.-J."/>
            <person name="Jung G.-Y."/>
        </authorList>
    </citation>
    <scope>NUCLEOTIDE SEQUENCE [LARGE SCALE GENOMIC DNA]</scope>
    <source>
        <strain evidence="7">GY_H</strain>
    </source>
</reference>
<feature type="signal peptide" evidence="4">
    <location>
        <begin position="1"/>
        <end position="30"/>
    </location>
</feature>
<evidence type="ECO:0000256" key="4">
    <source>
        <dbReference type="SAM" id="SignalP"/>
    </source>
</evidence>
<keyword evidence="7" id="KW-1185">Reference proteome</keyword>
<evidence type="ECO:0000256" key="3">
    <source>
        <dbReference type="ARBA" id="ARBA00022729"/>
    </source>
</evidence>
<dbReference type="Proteomes" id="UP000263993">
    <property type="component" value="Unassembled WGS sequence"/>
</dbReference>
<protein>
    <submittedName>
        <fullName evidence="6">EfeM/EfeO family lipoprotein</fullName>
    </submittedName>
</protein>
<sequence length="276" mass="29575">MSIFTGATTRLAQFGFTALAVAALVAPATAATMQDGVKAYKPYIVERIGSAIAGAKELQTAVKAGDVKAAQAAWIKSRKGWEAMEPVTAAYFGDLDKLIDAWPDGKTGYHAIEVVLFSANKTDGLDQPVTELLANMDKFEKRVKAPNFAFTSQKLLEGTANLAYEVGEEKSGGGESPYAATSIIDMQENVAGIEFAWNSVFADTLKKKDAKLAGIIDERTQNLKKLVGVADIKSMDAKKVHIAGEELAALMLTAAPKLGLKPFKVGDEDEEKKEKK</sequence>
<dbReference type="Gene3D" id="1.20.1420.20">
    <property type="entry name" value="M75 peptidase, HXXE motif"/>
    <property type="match status" value="1"/>
</dbReference>
<dbReference type="EMBL" id="QRGO01000001">
    <property type="protein sequence ID" value="RDV04091.1"/>
    <property type="molecule type" value="Genomic_DNA"/>
</dbReference>
<feature type="domain" description="Imelysin-like" evidence="5">
    <location>
        <begin position="54"/>
        <end position="227"/>
    </location>
</feature>
<dbReference type="InterPro" id="IPR034981">
    <property type="entry name" value="Imelysin-like_EfeO/Algp7"/>
</dbReference>
<evidence type="ECO:0000256" key="2">
    <source>
        <dbReference type="ARBA" id="ARBA00005989"/>
    </source>
</evidence>
<dbReference type="InterPro" id="IPR018976">
    <property type="entry name" value="Imelysin-like"/>
</dbReference>
<comment type="subcellular location">
    <subcellularLocation>
        <location evidence="1">Cell envelope</location>
    </subcellularLocation>
</comment>
<evidence type="ECO:0000256" key="1">
    <source>
        <dbReference type="ARBA" id="ARBA00004196"/>
    </source>
</evidence>
<evidence type="ECO:0000259" key="5">
    <source>
        <dbReference type="Pfam" id="PF09375"/>
    </source>
</evidence>
<evidence type="ECO:0000313" key="6">
    <source>
        <dbReference type="EMBL" id="RDV04091.1"/>
    </source>
</evidence>
<keyword evidence="6" id="KW-0449">Lipoprotein</keyword>
<dbReference type="CDD" id="cd14656">
    <property type="entry name" value="Imelysin-like_EfeO"/>
    <property type="match status" value="1"/>
</dbReference>
<dbReference type="Pfam" id="PF09375">
    <property type="entry name" value="Peptidase_M75"/>
    <property type="match status" value="1"/>
</dbReference>
<dbReference type="PANTHER" id="PTHR39192:SF1">
    <property type="entry name" value="IRON UPTAKE SYSTEM COMPONENT EFEO"/>
    <property type="match status" value="1"/>
</dbReference>
<dbReference type="RefSeq" id="WP_115516117.1">
    <property type="nucleotide sequence ID" value="NZ_QRGO01000001.1"/>
</dbReference>
<gene>
    <name evidence="6" type="ORF">DXH78_05515</name>
</gene>
<dbReference type="InterPro" id="IPR050894">
    <property type="entry name" value="EfeM/EfeO_iron_uptake"/>
</dbReference>
<evidence type="ECO:0000313" key="7">
    <source>
        <dbReference type="Proteomes" id="UP000263993"/>
    </source>
</evidence>